<dbReference type="EMBL" id="ABIL02000005">
    <property type="protein sequence ID" value="EDS73242.1"/>
    <property type="molecule type" value="Genomic_DNA"/>
</dbReference>
<keyword evidence="2" id="KW-1185">Reference proteome</keyword>
<dbReference type="AlphaFoldDB" id="B1C8A5"/>
<sequence length="39" mass="4758">MYNYFLSIAEHCRELLYKKCPFYIKGLIISYSIKMKVYS</sequence>
<accession>B1C8A5</accession>
<dbReference type="HOGENOM" id="CLU_3303835_0_0_9"/>
<gene>
    <name evidence="1" type="ORF">ANASTE_00962</name>
</gene>
<protein>
    <submittedName>
        <fullName evidence="1">Uncharacterized protein</fullName>
    </submittedName>
</protein>
<reference evidence="1" key="1">
    <citation type="submission" date="2008-01" db="EMBL/GenBank/DDBJ databases">
        <authorList>
            <person name="Fulton L."/>
            <person name="Clifton S."/>
            <person name="Fulton B."/>
            <person name="Xu J."/>
            <person name="Minx P."/>
            <person name="Pepin K.H."/>
            <person name="Johnson M."/>
            <person name="Thiruvilangam P."/>
            <person name="Bhonagiri V."/>
            <person name="Nash W.E."/>
            <person name="Mardis E.R."/>
            <person name="Wilson R.K."/>
        </authorList>
    </citation>
    <scope>NUCLEOTIDE SEQUENCE [LARGE SCALE GENOMIC DNA]</scope>
    <source>
        <strain evidence="1">DSM 17244</strain>
    </source>
</reference>
<dbReference type="Proteomes" id="UP000005178">
    <property type="component" value="Unassembled WGS sequence"/>
</dbReference>
<evidence type="ECO:0000313" key="2">
    <source>
        <dbReference type="Proteomes" id="UP000005178"/>
    </source>
</evidence>
<comment type="caution">
    <text evidence="1">The sequence shown here is derived from an EMBL/GenBank/DDBJ whole genome shotgun (WGS) entry which is preliminary data.</text>
</comment>
<proteinExistence type="predicted"/>
<reference evidence="1" key="2">
    <citation type="submission" date="2013-08" db="EMBL/GenBank/DDBJ databases">
        <title>Draft genome sequence of Anaerofustis stercorihominis (DSM 17244).</title>
        <authorList>
            <person name="Sudarsanam P."/>
            <person name="Ley R."/>
            <person name="Guruge J."/>
            <person name="Turnbaugh P.J."/>
            <person name="Mahowald M."/>
            <person name="Liep D."/>
            <person name="Gordon J."/>
        </authorList>
    </citation>
    <scope>NUCLEOTIDE SEQUENCE</scope>
    <source>
        <strain evidence="1">DSM 17244</strain>
    </source>
</reference>
<name>B1C8A5_9FIRM</name>
<organism evidence="1 2">
    <name type="scientific">Anaerofustis stercorihominis DSM 17244</name>
    <dbReference type="NCBI Taxonomy" id="445971"/>
    <lineage>
        <taxon>Bacteria</taxon>
        <taxon>Bacillati</taxon>
        <taxon>Bacillota</taxon>
        <taxon>Clostridia</taxon>
        <taxon>Eubacteriales</taxon>
        <taxon>Eubacteriaceae</taxon>
        <taxon>Anaerofustis</taxon>
    </lineage>
</organism>
<evidence type="ECO:0000313" key="1">
    <source>
        <dbReference type="EMBL" id="EDS73242.1"/>
    </source>
</evidence>